<keyword evidence="2" id="KW-1185">Reference proteome</keyword>
<protein>
    <submittedName>
        <fullName evidence="3">SH3 domain-containing protein</fullName>
    </submittedName>
</protein>
<proteinExistence type="predicted"/>
<evidence type="ECO:0000313" key="2">
    <source>
        <dbReference type="Proteomes" id="UP000271098"/>
    </source>
</evidence>
<accession>A0A183EVS4</accession>
<dbReference type="OrthoDB" id="10368404at2759"/>
<sequence length="140" mass="15362">MIIGPPRAQDRNTVAGEGVFLSISQPLVASEPARKRKIRQAPLTIFGVRNWPAEFGHLRLRKGDRVPVINRQQKDPFAGIEMDTEASLEDTAKTREIHIGDAAEPEPATLDSPTSTTMFVFICQNVCFLVDGVGSVNSVF</sequence>
<evidence type="ECO:0000313" key="1">
    <source>
        <dbReference type="EMBL" id="VDN43708.1"/>
    </source>
</evidence>
<gene>
    <name evidence="1" type="ORF">GPUH_LOCUS25064</name>
</gene>
<evidence type="ECO:0000313" key="3">
    <source>
        <dbReference type="WBParaSite" id="GPUH_0002509501-mRNA-1"/>
    </source>
</evidence>
<reference evidence="3" key="1">
    <citation type="submission" date="2016-06" db="UniProtKB">
        <authorList>
            <consortium name="WormBaseParasite"/>
        </authorList>
    </citation>
    <scope>IDENTIFICATION</scope>
</reference>
<dbReference type="WBParaSite" id="GPUH_0002509501-mRNA-1">
    <property type="protein sequence ID" value="GPUH_0002509501-mRNA-1"/>
    <property type="gene ID" value="GPUH_0002509501"/>
</dbReference>
<organism evidence="3">
    <name type="scientific">Gongylonema pulchrum</name>
    <dbReference type="NCBI Taxonomy" id="637853"/>
    <lineage>
        <taxon>Eukaryota</taxon>
        <taxon>Metazoa</taxon>
        <taxon>Ecdysozoa</taxon>
        <taxon>Nematoda</taxon>
        <taxon>Chromadorea</taxon>
        <taxon>Rhabditida</taxon>
        <taxon>Spirurina</taxon>
        <taxon>Spiruromorpha</taxon>
        <taxon>Spiruroidea</taxon>
        <taxon>Gongylonematidae</taxon>
        <taxon>Gongylonema</taxon>
    </lineage>
</organism>
<name>A0A183EVS4_9BILA</name>
<dbReference type="AlphaFoldDB" id="A0A183EVS4"/>
<reference evidence="1 2" key="2">
    <citation type="submission" date="2018-11" db="EMBL/GenBank/DDBJ databases">
        <authorList>
            <consortium name="Pathogen Informatics"/>
        </authorList>
    </citation>
    <scope>NUCLEOTIDE SEQUENCE [LARGE SCALE GENOMIC DNA]</scope>
</reference>
<dbReference type="EMBL" id="UYRT01103587">
    <property type="protein sequence ID" value="VDN43708.1"/>
    <property type="molecule type" value="Genomic_DNA"/>
</dbReference>
<dbReference type="Proteomes" id="UP000271098">
    <property type="component" value="Unassembled WGS sequence"/>
</dbReference>